<protein>
    <submittedName>
        <fullName evidence="3">Alpha/beta fold hydrolase</fullName>
    </submittedName>
</protein>
<dbReference type="GO" id="GO:0016042">
    <property type="term" value="P:lipid catabolic process"/>
    <property type="evidence" value="ECO:0007669"/>
    <property type="project" value="InterPro"/>
</dbReference>
<dbReference type="PANTHER" id="PTHR37574:SF1">
    <property type="entry name" value="LIPASE B"/>
    <property type="match status" value="1"/>
</dbReference>
<feature type="region of interest" description="Disordered" evidence="1">
    <location>
        <begin position="45"/>
        <end position="66"/>
    </location>
</feature>
<name>A0AAU4JYN3_9NOCA</name>
<gene>
    <name evidence="3" type="ORF">OG579_14500</name>
</gene>
<evidence type="ECO:0000256" key="1">
    <source>
        <dbReference type="SAM" id="MobiDB-lite"/>
    </source>
</evidence>
<proteinExistence type="predicted"/>
<keyword evidence="3" id="KW-0378">Hydrolase</keyword>
<dbReference type="GO" id="GO:0016787">
    <property type="term" value="F:hydrolase activity"/>
    <property type="evidence" value="ECO:0007669"/>
    <property type="project" value="UniProtKB-KW"/>
</dbReference>
<organism evidence="3 4">
    <name type="scientific">Williamsia herbipolensis</name>
    <dbReference type="NCBI Taxonomy" id="1603258"/>
    <lineage>
        <taxon>Bacteria</taxon>
        <taxon>Bacillati</taxon>
        <taxon>Actinomycetota</taxon>
        <taxon>Actinomycetes</taxon>
        <taxon>Mycobacteriales</taxon>
        <taxon>Nocardiaceae</taxon>
        <taxon>Williamsia</taxon>
    </lineage>
</organism>
<evidence type="ECO:0000313" key="4">
    <source>
        <dbReference type="Proteomes" id="UP001432128"/>
    </source>
</evidence>
<dbReference type="AlphaFoldDB" id="A0AAU4JYN3"/>
<dbReference type="SUPFAM" id="SSF53474">
    <property type="entry name" value="alpha/beta-Hydrolases"/>
    <property type="match status" value="1"/>
</dbReference>
<evidence type="ECO:0000256" key="2">
    <source>
        <dbReference type="SAM" id="SignalP"/>
    </source>
</evidence>
<dbReference type="PANTHER" id="PTHR37574">
    <property type="entry name" value="LIPASE B"/>
    <property type="match status" value="1"/>
</dbReference>
<dbReference type="InterPro" id="IPR029058">
    <property type="entry name" value="AB_hydrolase_fold"/>
</dbReference>
<dbReference type="Pfam" id="PF01674">
    <property type="entry name" value="Lipase_2"/>
    <property type="match status" value="1"/>
</dbReference>
<dbReference type="KEGG" id="whr:OG579_14500"/>
<reference evidence="3 4" key="1">
    <citation type="submission" date="2022-10" db="EMBL/GenBank/DDBJ databases">
        <title>The complete genomes of actinobacterial strains from the NBC collection.</title>
        <authorList>
            <person name="Joergensen T.S."/>
            <person name="Alvarez Arevalo M."/>
            <person name="Sterndorff E.B."/>
            <person name="Faurdal D."/>
            <person name="Vuksanovic O."/>
            <person name="Mourched A.-S."/>
            <person name="Charusanti P."/>
            <person name="Shaw S."/>
            <person name="Blin K."/>
            <person name="Weber T."/>
        </authorList>
    </citation>
    <scope>NUCLEOTIDE SEQUENCE [LARGE SCALE GENOMIC DNA]</scope>
    <source>
        <strain evidence="3 4">NBC_00319</strain>
    </source>
</reference>
<feature type="chain" id="PRO_5043581648" evidence="2">
    <location>
        <begin position="34"/>
        <end position="385"/>
    </location>
</feature>
<dbReference type="InterPro" id="IPR002918">
    <property type="entry name" value="Lipase_EstA/Esterase_EstB"/>
</dbReference>
<dbReference type="InterPro" id="IPR053228">
    <property type="entry name" value="Stereospecific_Lipase"/>
</dbReference>
<dbReference type="Proteomes" id="UP001432128">
    <property type="component" value="Chromosome"/>
</dbReference>
<keyword evidence="4" id="KW-1185">Reference proteome</keyword>
<sequence length="385" mass="39163">MKTTRGLQRLAIGCVSIAAVAGLGAGLAGPATAAPSVQQLTDTIKQGAKKPTKAAPKVQLQQQNGTANRSITTNAVAGPFTVPDGTGSTASDTSGVGPQQTNFGNAFGYAILNPNAAPPGANDFGCKPKSGQRPVVLLHGTWENAYDNFARISPDLKAAGYCTFTFNYGKLNITNGGGVISLIPGTNGTGDIPTSAGQVATFVNRVLAATGASKVDIVGHSQGGVLARQYLKFNGGASKVQKLITLGATNHGTTLLGIGSLGRSINNLGIDILGFAQLPVGISGIQQVVGSNFINNVNAGGDTLPGIDYTIIRTTYDEVTTPSESTFLTAGPGATVKNITLQDGCPIDLSDHLSMSYSTRAISIIKNALNPASPVVCAKSGPLVN</sequence>
<feature type="signal peptide" evidence="2">
    <location>
        <begin position="1"/>
        <end position="33"/>
    </location>
</feature>
<dbReference type="Gene3D" id="3.40.50.1820">
    <property type="entry name" value="alpha/beta hydrolase"/>
    <property type="match status" value="1"/>
</dbReference>
<accession>A0AAU4JYN3</accession>
<keyword evidence="2" id="KW-0732">Signal</keyword>
<evidence type="ECO:0000313" key="3">
    <source>
        <dbReference type="EMBL" id="WUM18932.1"/>
    </source>
</evidence>
<dbReference type="EMBL" id="CP108021">
    <property type="protein sequence ID" value="WUM18932.1"/>
    <property type="molecule type" value="Genomic_DNA"/>
</dbReference>
<dbReference type="RefSeq" id="WP_055785230.1">
    <property type="nucleotide sequence ID" value="NZ_CP108021.1"/>
</dbReference>